<evidence type="ECO:0000256" key="11">
    <source>
        <dbReference type="SAM" id="Phobius"/>
    </source>
</evidence>
<proteinExistence type="inferred from homology"/>
<dbReference type="GO" id="GO:0005783">
    <property type="term" value="C:endoplasmic reticulum"/>
    <property type="evidence" value="ECO:0007669"/>
    <property type="project" value="UniProtKB-SubCell"/>
</dbReference>
<keyword evidence="3" id="KW-0328">Glycosyltransferase</keyword>
<evidence type="ECO:0000256" key="3">
    <source>
        <dbReference type="ARBA" id="ARBA00022676"/>
    </source>
</evidence>
<name>A0A9P0A9U5_BEMTA</name>
<evidence type="ECO:0000256" key="7">
    <source>
        <dbReference type="ARBA" id="ARBA00022989"/>
    </source>
</evidence>
<dbReference type="Proteomes" id="UP001152759">
    <property type="component" value="Chromosome 4"/>
</dbReference>
<dbReference type="Pfam" id="PF00201">
    <property type="entry name" value="UDPGT"/>
    <property type="match status" value="1"/>
</dbReference>
<reference evidence="12" key="1">
    <citation type="submission" date="2021-12" db="EMBL/GenBank/DDBJ databases">
        <authorList>
            <person name="King R."/>
        </authorList>
    </citation>
    <scope>NUCLEOTIDE SEQUENCE</scope>
</reference>
<evidence type="ECO:0000256" key="2">
    <source>
        <dbReference type="ARBA" id="ARBA00009995"/>
    </source>
</evidence>
<evidence type="ECO:0000256" key="4">
    <source>
        <dbReference type="ARBA" id="ARBA00022679"/>
    </source>
</evidence>
<evidence type="ECO:0000256" key="10">
    <source>
        <dbReference type="ARBA" id="ARBA00046288"/>
    </source>
</evidence>
<evidence type="ECO:0000313" key="13">
    <source>
        <dbReference type="Proteomes" id="UP001152759"/>
    </source>
</evidence>
<evidence type="ECO:0000256" key="8">
    <source>
        <dbReference type="ARBA" id="ARBA00023136"/>
    </source>
</evidence>
<keyword evidence="5 11" id="KW-0812">Transmembrane</keyword>
<keyword evidence="4" id="KW-0808">Transferase</keyword>
<dbReference type="SUPFAM" id="SSF53756">
    <property type="entry name" value="UDP-Glycosyltransferase/glycogen phosphorylase"/>
    <property type="match status" value="1"/>
</dbReference>
<dbReference type="InterPro" id="IPR002213">
    <property type="entry name" value="UDP_glucos_trans"/>
</dbReference>
<feature type="transmembrane region" description="Helical" evidence="11">
    <location>
        <begin position="477"/>
        <end position="500"/>
    </location>
</feature>
<keyword evidence="7 11" id="KW-1133">Transmembrane helix</keyword>
<dbReference type="GO" id="GO:0008194">
    <property type="term" value="F:UDP-glycosyltransferase activity"/>
    <property type="evidence" value="ECO:0007669"/>
    <property type="project" value="InterPro"/>
</dbReference>
<dbReference type="InterPro" id="IPR050271">
    <property type="entry name" value="UDP-glycosyltransferase"/>
</dbReference>
<evidence type="ECO:0000256" key="1">
    <source>
        <dbReference type="ARBA" id="ARBA00004240"/>
    </source>
</evidence>
<keyword evidence="6" id="KW-0256">Endoplasmic reticulum</keyword>
<sequence>MNSVKYFICGISLLATVNLVTPARILFLFPHEFTSHYKVFSPVVEQLAMRGHEVTAYVAPVFKRKQPLPNYKEIVVHRPQNSSSIQGFDFVAARKRTGFGYTWKLWSEFSTVTEGTLQSSAFQELIRSRECFELIIMEATMQQESFLAFGHKFGAPVINLHPLFMSPLFASLTGNPNPLSYVPDFRLPYTVKLSFWQRVHNTMMAIFDLLGGHLYLLPRHEGLMRKYFNYPGSEALPPVKDLIANISLHLVDSHPMMYVRPYAPNIVEVAGMDTKPTTQLPQDLKKFMDEAPEGVIYFSLGSHLDPTLFPDHVRRMFIETLKNVKQRVVLKWPVKVEGDPKNIFQHSWLPQDAILAHPNCKLFITHGGFNSLVEVMSAGVPVLGLPMFADQFHNVAYYEHVGVGQGASIDDLTFEKFTEIINEIVYTPSYAENSKRLAKIYRDLPATSLERAVYWVEYVIRHKGAHHLKPASVTLPFYKYILLDVIAFCLAVLVLAVYILKMIVRKVLFIARSSSKSELKKTKSNKKHD</sequence>
<dbReference type="Gene3D" id="3.40.50.2000">
    <property type="entry name" value="Glycogen Phosphorylase B"/>
    <property type="match status" value="2"/>
</dbReference>
<keyword evidence="9" id="KW-0325">Glycoprotein</keyword>
<protein>
    <recommendedName>
        <fullName evidence="14">UDP-glucuronosyltransferase</fullName>
    </recommendedName>
</protein>
<evidence type="ECO:0000256" key="6">
    <source>
        <dbReference type="ARBA" id="ARBA00022824"/>
    </source>
</evidence>
<evidence type="ECO:0008006" key="14">
    <source>
        <dbReference type="Google" id="ProtNLM"/>
    </source>
</evidence>
<dbReference type="EMBL" id="OU963865">
    <property type="protein sequence ID" value="CAH0387889.1"/>
    <property type="molecule type" value="Genomic_DNA"/>
</dbReference>
<evidence type="ECO:0000256" key="9">
    <source>
        <dbReference type="ARBA" id="ARBA00023180"/>
    </source>
</evidence>
<gene>
    <name evidence="12" type="ORF">BEMITA_LOCUS6849</name>
</gene>
<evidence type="ECO:0000256" key="5">
    <source>
        <dbReference type="ARBA" id="ARBA00022692"/>
    </source>
</evidence>
<dbReference type="AlphaFoldDB" id="A0A9P0A9U5"/>
<evidence type="ECO:0000313" key="12">
    <source>
        <dbReference type="EMBL" id="CAH0387889.1"/>
    </source>
</evidence>
<dbReference type="PANTHER" id="PTHR48043">
    <property type="entry name" value="EG:EG0003.4 PROTEIN-RELATED"/>
    <property type="match status" value="1"/>
</dbReference>
<dbReference type="PANTHER" id="PTHR48043:SF159">
    <property type="entry name" value="EG:EG0003.4 PROTEIN-RELATED"/>
    <property type="match status" value="1"/>
</dbReference>
<keyword evidence="13" id="KW-1185">Reference proteome</keyword>
<dbReference type="KEGG" id="btab:109031307"/>
<dbReference type="CDD" id="cd03784">
    <property type="entry name" value="GT1_Gtf-like"/>
    <property type="match status" value="1"/>
</dbReference>
<accession>A0A9P0A9U5</accession>
<organism evidence="12 13">
    <name type="scientific">Bemisia tabaci</name>
    <name type="common">Sweetpotato whitefly</name>
    <name type="synonym">Aleurodes tabaci</name>
    <dbReference type="NCBI Taxonomy" id="7038"/>
    <lineage>
        <taxon>Eukaryota</taxon>
        <taxon>Metazoa</taxon>
        <taxon>Ecdysozoa</taxon>
        <taxon>Arthropoda</taxon>
        <taxon>Hexapoda</taxon>
        <taxon>Insecta</taxon>
        <taxon>Pterygota</taxon>
        <taxon>Neoptera</taxon>
        <taxon>Paraneoptera</taxon>
        <taxon>Hemiptera</taxon>
        <taxon>Sternorrhyncha</taxon>
        <taxon>Aleyrodoidea</taxon>
        <taxon>Aleyrodidae</taxon>
        <taxon>Aleyrodinae</taxon>
        <taxon>Bemisia</taxon>
    </lineage>
</organism>
<keyword evidence="8 11" id="KW-0472">Membrane</keyword>
<comment type="subcellular location">
    <subcellularLocation>
        <location evidence="10">Endomembrane system</location>
        <topology evidence="10">Single-pass type I membrane protein</topology>
    </subcellularLocation>
    <subcellularLocation>
        <location evidence="1">Endoplasmic reticulum</location>
    </subcellularLocation>
</comment>
<dbReference type="FunFam" id="3.40.50.2000:FF:000050">
    <property type="entry name" value="UDP-glucuronosyltransferase"/>
    <property type="match status" value="1"/>
</dbReference>
<comment type="similarity">
    <text evidence="2">Belongs to the UDP-glycosyltransferase family.</text>
</comment>